<dbReference type="PROSITE" id="PS01186">
    <property type="entry name" value="EGF_2"/>
    <property type="match status" value="1"/>
</dbReference>
<name>A0ABD3VCU1_SINWO</name>
<reference evidence="4 5" key="1">
    <citation type="submission" date="2024-11" db="EMBL/GenBank/DDBJ databases">
        <title>Chromosome-level genome assembly of the freshwater bivalve Anodonta woodiana.</title>
        <authorList>
            <person name="Chen X."/>
        </authorList>
    </citation>
    <scope>NUCLEOTIDE SEQUENCE [LARGE SCALE GENOMIC DNA]</scope>
    <source>
        <strain evidence="4">MN2024</strain>
        <tissue evidence="4">Gills</tissue>
    </source>
</reference>
<evidence type="ECO:0000259" key="3">
    <source>
        <dbReference type="PROSITE" id="PS01186"/>
    </source>
</evidence>
<dbReference type="PROSITE" id="PS00022">
    <property type="entry name" value="EGF_1"/>
    <property type="match status" value="1"/>
</dbReference>
<gene>
    <name evidence="4" type="ORF">ACJMK2_012945</name>
</gene>
<accession>A0ABD3VCU1</accession>
<comment type="caution">
    <text evidence="4">The sequence shown here is derived from an EMBL/GenBank/DDBJ whole genome shotgun (WGS) entry which is preliminary data.</text>
</comment>
<dbReference type="SUPFAM" id="SSF82895">
    <property type="entry name" value="TSP-1 type 1 repeat"/>
    <property type="match status" value="1"/>
</dbReference>
<dbReference type="Gene3D" id="2.20.100.10">
    <property type="entry name" value="Thrombospondin type-1 (TSP1) repeat"/>
    <property type="match status" value="1"/>
</dbReference>
<dbReference type="EMBL" id="JBJQND010000013">
    <property type="protein sequence ID" value="KAL3858352.1"/>
    <property type="molecule type" value="Genomic_DNA"/>
</dbReference>
<feature type="non-terminal residue" evidence="4">
    <location>
        <position position="110"/>
    </location>
</feature>
<proteinExistence type="predicted"/>
<dbReference type="PROSITE" id="PS50092">
    <property type="entry name" value="TSP1"/>
    <property type="match status" value="1"/>
</dbReference>
<keyword evidence="1" id="KW-0732">Signal</keyword>
<evidence type="ECO:0000313" key="5">
    <source>
        <dbReference type="Proteomes" id="UP001634394"/>
    </source>
</evidence>
<feature type="domain" description="EGF-like" evidence="2 3">
    <location>
        <begin position="97"/>
        <end position="108"/>
    </location>
</feature>
<feature type="signal peptide" evidence="1">
    <location>
        <begin position="1"/>
        <end position="22"/>
    </location>
</feature>
<evidence type="ECO:0000259" key="2">
    <source>
        <dbReference type="PROSITE" id="PS00022"/>
    </source>
</evidence>
<organism evidence="4 5">
    <name type="scientific">Sinanodonta woodiana</name>
    <name type="common">Chinese pond mussel</name>
    <name type="synonym">Anodonta woodiana</name>
    <dbReference type="NCBI Taxonomy" id="1069815"/>
    <lineage>
        <taxon>Eukaryota</taxon>
        <taxon>Metazoa</taxon>
        <taxon>Spiralia</taxon>
        <taxon>Lophotrochozoa</taxon>
        <taxon>Mollusca</taxon>
        <taxon>Bivalvia</taxon>
        <taxon>Autobranchia</taxon>
        <taxon>Heteroconchia</taxon>
        <taxon>Palaeoheterodonta</taxon>
        <taxon>Unionida</taxon>
        <taxon>Unionoidea</taxon>
        <taxon>Unionidae</taxon>
        <taxon>Unioninae</taxon>
        <taxon>Sinanodonta</taxon>
    </lineage>
</organism>
<dbReference type="AlphaFoldDB" id="A0ABD3VCU1"/>
<dbReference type="InterPro" id="IPR000742">
    <property type="entry name" value="EGF"/>
</dbReference>
<feature type="chain" id="PRO_5044893660" description="EGF-like domain-containing protein" evidence="1">
    <location>
        <begin position="23"/>
        <end position="110"/>
    </location>
</feature>
<dbReference type="InterPro" id="IPR000884">
    <property type="entry name" value="TSP1_rpt"/>
</dbReference>
<keyword evidence="5" id="KW-1185">Reference proteome</keyword>
<evidence type="ECO:0000313" key="4">
    <source>
        <dbReference type="EMBL" id="KAL3858352.1"/>
    </source>
</evidence>
<dbReference type="Pfam" id="PF00090">
    <property type="entry name" value="TSP_1"/>
    <property type="match status" value="1"/>
</dbReference>
<evidence type="ECO:0000256" key="1">
    <source>
        <dbReference type="SAM" id="SignalP"/>
    </source>
</evidence>
<sequence length="110" mass="12267">MYWLLITTILIHVHVKLFFVDCCTNGEYGIWNPWENCSQSCGGGTHRRWRSVCCPTVNGVWVDCLAAYNKTEKFIFEYGPCSETCDNGALFISGTGCVCSPGYTGRCCSI</sequence>
<dbReference type="Proteomes" id="UP001634394">
    <property type="component" value="Unassembled WGS sequence"/>
</dbReference>
<protein>
    <recommendedName>
        <fullName evidence="2 3">EGF-like domain-containing protein</fullName>
    </recommendedName>
</protein>
<dbReference type="InterPro" id="IPR036383">
    <property type="entry name" value="TSP1_rpt_sf"/>
</dbReference>